<dbReference type="EMBL" id="KF147891">
    <property type="protein sequence ID" value="AGS81901.1"/>
    <property type="molecule type" value="Genomic_DNA"/>
</dbReference>
<evidence type="ECO:0000313" key="2">
    <source>
        <dbReference type="Proteomes" id="UP000015545"/>
    </source>
</evidence>
<accession>S5WK60</accession>
<protein>
    <submittedName>
        <fullName evidence="1">Uncharacterized protein</fullName>
    </submittedName>
</protein>
<keyword evidence="2" id="KW-1185">Reference proteome</keyword>
<gene>
    <name evidence="1" type="ORF">PaBG_00017</name>
</gene>
<reference evidence="1 2" key="1">
    <citation type="journal article" date="2014" name="Genome Announc.">
        <title>Complete Genome Sequence of the Novel Giant Pseudomonas Phage PaBG.</title>
        <authorList>
            <person name="Sykilinda N.N."/>
            <person name="Bondar A.A."/>
            <person name="Gorshkova A.S."/>
            <person name="Kurochkina L.P."/>
            <person name="Kulikov E.E."/>
            <person name="Shneider M.M."/>
            <person name="Kadykov V.A."/>
            <person name="Solovjeva N.V."/>
            <person name="Kabilov M.R."/>
            <person name="Mesyanzhinov V.V."/>
            <person name="Vlassov V.V."/>
            <person name="Drukker V.V."/>
            <person name="Miroshnikov K.A."/>
        </authorList>
    </citation>
    <scope>NUCLEOTIDE SEQUENCE [LARGE SCALE GENOMIC DNA]</scope>
</reference>
<dbReference type="GeneID" id="16574703"/>
<dbReference type="KEGG" id="vg:16574703"/>
<evidence type="ECO:0000313" key="1">
    <source>
        <dbReference type="EMBL" id="AGS81901.1"/>
    </source>
</evidence>
<dbReference type="RefSeq" id="YP_008433348.1">
    <property type="nucleotide sequence ID" value="NC_022096.1"/>
</dbReference>
<organism evidence="1 2">
    <name type="scientific">Pseudomonas phage PaBG</name>
    <dbReference type="NCBI Taxonomy" id="1335230"/>
    <lineage>
        <taxon>Viruses</taxon>
        <taxon>Duplodnaviria</taxon>
        <taxon>Heunggongvirae</taxon>
        <taxon>Uroviricota</taxon>
        <taxon>Caudoviricetes</taxon>
        <taxon>Baikalvirus</taxon>
        <taxon>Baikalvirus PaBG</taxon>
    </lineage>
</organism>
<name>S5WK60_9CAUD</name>
<proteinExistence type="predicted"/>
<sequence length="91" mass="10035">MSKEAAQHLINLKTRLGKSVPAYAKEIVAGERASGERAEKELLDALNQMRNTKRAEVFKADPELAAWYAKNNKVNAAADEIADSYCRSAAR</sequence>
<dbReference type="Proteomes" id="UP000015545">
    <property type="component" value="Segment"/>
</dbReference>